<dbReference type="AlphaFoldDB" id="A0A0D7B9W8"/>
<dbReference type="Proteomes" id="UP000054007">
    <property type="component" value="Unassembled WGS sequence"/>
</dbReference>
<protein>
    <submittedName>
        <fullName evidence="1">Uncharacterized protein</fullName>
    </submittedName>
</protein>
<keyword evidence="2" id="KW-1185">Reference proteome</keyword>
<evidence type="ECO:0000313" key="1">
    <source>
        <dbReference type="EMBL" id="KIY67307.1"/>
    </source>
</evidence>
<evidence type="ECO:0000313" key="2">
    <source>
        <dbReference type="Proteomes" id="UP000054007"/>
    </source>
</evidence>
<dbReference type="EMBL" id="KN880529">
    <property type="protein sequence ID" value="KIY67307.1"/>
    <property type="molecule type" value="Genomic_DNA"/>
</dbReference>
<organism evidence="1 2">
    <name type="scientific">Cylindrobasidium torrendii FP15055 ss-10</name>
    <dbReference type="NCBI Taxonomy" id="1314674"/>
    <lineage>
        <taxon>Eukaryota</taxon>
        <taxon>Fungi</taxon>
        <taxon>Dikarya</taxon>
        <taxon>Basidiomycota</taxon>
        <taxon>Agaricomycotina</taxon>
        <taxon>Agaricomycetes</taxon>
        <taxon>Agaricomycetidae</taxon>
        <taxon>Agaricales</taxon>
        <taxon>Marasmiineae</taxon>
        <taxon>Physalacriaceae</taxon>
        <taxon>Cylindrobasidium</taxon>
    </lineage>
</organism>
<sequence length="202" mass="22472">MSTLFEGWHYHRSFGVVRKRNVWGMDLRKTYPIVEIALPTPPPPPTDDYYDEADLGNSVNLEDNDYYADLSFSISLDSSCDSSALPSQSTSGVNLSGLGLFGIATADEERLSGRLHLNFRDDTPAISELTLDEIYATFVPCKKPYHASQEDPISPLNQTEFRRIALTPEKLALKHSRSTISSQLKARSRPISLSSSNSSGWK</sequence>
<gene>
    <name evidence="1" type="ORF">CYLTODRAFT_454570</name>
</gene>
<accession>A0A0D7B9W8</accession>
<proteinExistence type="predicted"/>
<name>A0A0D7B9W8_9AGAR</name>
<reference evidence="1 2" key="1">
    <citation type="journal article" date="2015" name="Fungal Genet. Biol.">
        <title>Evolution of novel wood decay mechanisms in Agaricales revealed by the genome sequences of Fistulina hepatica and Cylindrobasidium torrendii.</title>
        <authorList>
            <person name="Floudas D."/>
            <person name="Held B.W."/>
            <person name="Riley R."/>
            <person name="Nagy L.G."/>
            <person name="Koehler G."/>
            <person name="Ransdell A.S."/>
            <person name="Younus H."/>
            <person name="Chow J."/>
            <person name="Chiniquy J."/>
            <person name="Lipzen A."/>
            <person name="Tritt A."/>
            <person name="Sun H."/>
            <person name="Haridas S."/>
            <person name="LaButti K."/>
            <person name="Ohm R.A."/>
            <person name="Kues U."/>
            <person name="Blanchette R.A."/>
            <person name="Grigoriev I.V."/>
            <person name="Minto R.E."/>
            <person name="Hibbett D.S."/>
        </authorList>
    </citation>
    <scope>NUCLEOTIDE SEQUENCE [LARGE SCALE GENOMIC DNA]</scope>
    <source>
        <strain evidence="1 2">FP15055 ss-10</strain>
    </source>
</reference>